<dbReference type="EMBL" id="IACN01010264">
    <property type="protein sequence ID" value="LAB47549.1"/>
    <property type="molecule type" value="Transcribed_RNA"/>
</dbReference>
<feature type="compositionally biased region" description="Polar residues" evidence="1">
    <location>
        <begin position="12"/>
        <end position="24"/>
    </location>
</feature>
<accession>A0A2D4NR46</accession>
<feature type="region of interest" description="Disordered" evidence="1">
    <location>
        <begin position="43"/>
        <end position="100"/>
    </location>
</feature>
<evidence type="ECO:0000256" key="1">
    <source>
        <dbReference type="SAM" id="MobiDB-lite"/>
    </source>
</evidence>
<organism evidence="2">
    <name type="scientific">Micrurus surinamensis</name>
    <name type="common">Surinam coral snake</name>
    <dbReference type="NCBI Taxonomy" id="129470"/>
    <lineage>
        <taxon>Eukaryota</taxon>
        <taxon>Metazoa</taxon>
        <taxon>Chordata</taxon>
        <taxon>Craniata</taxon>
        <taxon>Vertebrata</taxon>
        <taxon>Euteleostomi</taxon>
        <taxon>Lepidosauria</taxon>
        <taxon>Squamata</taxon>
        <taxon>Bifurcata</taxon>
        <taxon>Unidentata</taxon>
        <taxon>Episquamata</taxon>
        <taxon>Toxicofera</taxon>
        <taxon>Serpentes</taxon>
        <taxon>Colubroidea</taxon>
        <taxon>Elapidae</taxon>
        <taxon>Elapinae</taxon>
        <taxon>Micrurus</taxon>
    </lineage>
</organism>
<protein>
    <submittedName>
        <fullName evidence="2">Uncharacterized protein</fullName>
    </submittedName>
</protein>
<feature type="compositionally biased region" description="Basic residues" evidence="1">
    <location>
        <begin position="43"/>
        <end position="56"/>
    </location>
</feature>
<evidence type="ECO:0000313" key="2">
    <source>
        <dbReference type="EMBL" id="LAB47549.1"/>
    </source>
</evidence>
<sequence length="169" mass="18936">MSGTSSKRRQDTPNPTRGKTRTGQNLHTCTCENLRIHTHTHTHIQIHTHTHTHPSKQGRPPGPEGREAKIPKCLFSASSSRVEDKERSGRRGGGSFECRSHPQLRRVLVLRLSDFAASQKEHTLSLKKKKKCVEGGRKDRAMPPSFHRGLTLGERPSSFSHGKIKTTPK</sequence>
<reference evidence="2" key="1">
    <citation type="submission" date="2017-07" db="EMBL/GenBank/DDBJ databases">
        <authorList>
            <person name="Mikheyev A."/>
            <person name="Grau M."/>
        </authorList>
    </citation>
    <scope>NUCLEOTIDE SEQUENCE</scope>
    <source>
        <tissue evidence="2">Venom_gland</tissue>
    </source>
</reference>
<feature type="region of interest" description="Disordered" evidence="1">
    <location>
        <begin position="1"/>
        <end position="24"/>
    </location>
</feature>
<feature type="region of interest" description="Disordered" evidence="1">
    <location>
        <begin position="127"/>
        <end position="169"/>
    </location>
</feature>
<name>A0A2D4NR46_MICSU</name>
<dbReference type="AlphaFoldDB" id="A0A2D4NR46"/>
<proteinExistence type="predicted"/>
<reference evidence="2" key="2">
    <citation type="submission" date="2017-11" db="EMBL/GenBank/DDBJ databases">
        <title>Coralsnake Venomics: Analyses of Venom Gland Transcriptomes and Proteomes of Six Brazilian Taxa.</title>
        <authorList>
            <person name="Aird S.D."/>
            <person name="Jorge da Silva N."/>
            <person name="Qiu L."/>
            <person name="Villar-Briones A."/>
            <person name="Aparecida-Saddi V."/>
            <person name="Campos-Telles M.P."/>
            <person name="Grau M."/>
            <person name="Mikheyev A.S."/>
        </authorList>
    </citation>
    <scope>NUCLEOTIDE SEQUENCE</scope>
    <source>
        <tissue evidence="2">Venom_gland</tissue>
    </source>
</reference>
<feature type="compositionally biased region" description="Basic and acidic residues" evidence="1">
    <location>
        <begin position="132"/>
        <end position="141"/>
    </location>
</feature>